<protein>
    <submittedName>
        <fullName evidence="2">Tetratricopeptide-like helical</fullName>
    </submittedName>
</protein>
<dbReference type="InterPro" id="IPR046341">
    <property type="entry name" value="SET_dom_sf"/>
</dbReference>
<dbReference type="InterPro" id="IPR011990">
    <property type="entry name" value="TPR-like_helical_dom_sf"/>
</dbReference>
<dbReference type="Proteomes" id="UP000076881">
    <property type="component" value="Unassembled WGS sequence"/>
</dbReference>
<dbReference type="InterPro" id="IPR001214">
    <property type="entry name" value="SET_dom"/>
</dbReference>
<dbReference type="Gene3D" id="1.25.40.10">
    <property type="entry name" value="Tetratricopeptide repeat domain"/>
    <property type="match status" value="1"/>
</dbReference>
<comment type="caution">
    <text evidence="2">The sequence shown here is derived from an EMBL/GenBank/DDBJ whole genome shotgun (WGS) entry which is preliminary data.</text>
</comment>
<dbReference type="OrthoDB" id="438641at2759"/>
<keyword evidence="3" id="KW-1185">Reference proteome</keyword>
<organism evidence="2 3">
    <name type="scientific">Akanthomyces lecanii RCEF 1005</name>
    <dbReference type="NCBI Taxonomy" id="1081108"/>
    <lineage>
        <taxon>Eukaryota</taxon>
        <taxon>Fungi</taxon>
        <taxon>Dikarya</taxon>
        <taxon>Ascomycota</taxon>
        <taxon>Pezizomycotina</taxon>
        <taxon>Sordariomycetes</taxon>
        <taxon>Hypocreomycetidae</taxon>
        <taxon>Hypocreales</taxon>
        <taxon>Cordycipitaceae</taxon>
        <taxon>Akanthomyces</taxon>
        <taxon>Cordyceps confragosa</taxon>
    </lineage>
</organism>
<proteinExistence type="predicted"/>
<dbReference type="PROSITE" id="PS50280">
    <property type="entry name" value="SET"/>
    <property type="match status" value="1"/>
</dbReference>
<dbReference type="InterPro" id="IPR053209">
    <property type="entry name" value="Gramillin-biosynth_MTr"/>
</dbReference>
<evidence type="ECO:0000259" key="1">
    <source>
        <dbReference type="PROSITE" id="PS50280"/>
    </source>
</evidence>
<name>A0A168INI5_CORDF</name>
<dbReference type="STRING" id="1081108.A0A168INI5"/>
<evidence type="ECO:0000313" key="3">
    <source>
        <dbReference type="Proteomes" id="UP000076881"/>
    </source>
</evidence>
<sequence length="426" mass="48260">MAFFTPLFAHMEAKRSAASTSSTAHLPARYLPCARPSDKLKPIFISEMTLETHHLGRKILLRLCTKACRLTALLVVAEDERETPILVQMYHQPEENVIPSQQLLKKGMVLLLKEPYFKQTADGAYVLRVDHVSDVIWLHGDDERIPLAWMPRIIELDSAGSRLEGNNHFNKKEWGSALQQYTQAIECSETATDAQISYINRSLVNLRLGRPAAAFNDAVAMNSRLQPTEKGLFREAICLYQLRKFDECLSKLQKLRALYPSNKDVQFEIAKTIARLRECNDGIYEWKDMQQQSKNEDRLVDCATFSKNVEIRQSPGKGRGLFTTKPVVAGELLLCEKAFSYSFTDTDGGTKEHQNILLLDSHAMKALIGGQILNLTRIIQKLYHEPETAASFLEMHHGNYAVLSQGLQVDFKPVVDTYAHTSFVFI</sequence>
<evidence type="ECO:0000313" key="2">
    <source>
        <dbReference type="EMBL" id="OAA79475.1"/>
    </source>
</evidence>
<dbReference type="EMBL" id="AZHF01000002">
    <property type="protein sequence ID" value="OAA79475.1"/>
    <property type="molecule type" value="Genomic_DNA"/>
</dbReference>
<gene>
    <name evidence="2" type="ORF">LEL_02961</name>
</gene>
<dbReference type="PANTHER" id="PTHR47643:SF2">
    <property type="entry name" value="TPR DOMAIN PROTEIN (AFU_ORTHOLOGUE AFUA_5G12710)"/>
    <property type="match status" value="1"/>
</dbReference>
<dbReference type="SUPFAM" id="SSF82199">
    <property type="entry name" value="SET domain"/>
    <property type="match status" value="1"/>
</dbReference>
<reference evidence="2 3" key="1">
    <citation type="journal article" date="2016" name="Genome Biol. Evol.">
        <title>Divergent and convergent evolution of fungal pathogenicity.</title>
        <authorList>
            <person name="Shang Y."/>
            <person name="Xiao G."/>
            <person name="Zheng P."/>
            <person name="Cen K."/>
            <person name="Zhan S."/>
            <person name="Wang C."/>
        </authorList>
    </citation>
    <scope>NUCLEOTIDE SEQUENCE [LARGE SCALE GENOMIC DNA]</scope>
    <source>
        <strain evidence="2 3">RCEF 1005</strain>
    </source>
</reference>
<dbReference type="AlphaFoldDB" id="A0A168INI5"/>
<dbReference type="PANTHER" id="PTHR47643">
    <property type="entry name" value="TPR DOMAIN PROTEIN (AFU_ORTHOLOGUE AFUA_5G12710)"/>
    <property type="match status" value="1"/>
</dbReference>
<accession>A0A168INI5</accession>
<dbReference type="SUPFAM" id="SSF48452">
    <property type="entry name" value="TPR-like"/>
    <property type="match status" value="1"/>
</dbReference>
<feature type="domain" description="SET" evidence="1">
    <location>
        <begin position="307"/>
        <end position="426"/>
    </location>
</feature>